<evidence type="ECO:0000256" key="9">
    <source>
        <dbReference type="SAM" id="Phobius"/>
    </source>
</evidence>
<keyword evidence="7" id="KW-0325">Glycoprotein</keyword>
<dbReference type="AlphaFoldDB" id="A0A4S4DQI8"/>
<evidence type="ECO:0000256" key="6">
    <source>
        <dbReference type="ARBA" id="ARBA00023136"/>
    </source>
</evidence>
<keyword evidence="6 9" id="KW-0472">Membrane</keyword>
<dbReference type="PANTHER" id="PTHR31052:SF3">
    <property type="entry name" value="COBRA-LIKE PROTEIN 7"/>
    <property type="match status" value="1"/>
</dbReference>
<dbReference type="GO" id="GO:0010215">
    <property type="term" value="P:cellulose microfibril organization"/>
    <property type="evidence" value="ECO:0007669"/>
    <property type="project" value="InterPro"/>
</dbReference>
<keyword evidence="4" id="KW-0336">GPI-anchor</keyword>
<keyword evidence="3" id="KW-1003">Cell membrane</keyword>
<comment type="caution">
    <text evidence="11">The sequence shown here is derived from an EMBL/GenBank/DDBJ whole genome shotgun (WGS) entry which is preliminary data.</text>
</comment>
<feature type="domain" description="COBRA C-terminal" evidence="10">
    <location>
        <begin position="447"/>
        <end position="659"/>
    </location>
</feature>
<comment type="similarity">
    <text evidence="2">Belongs to the COBRA family.</text>
</comment>
<dbReference type="PANTHER" id="PTHR31052">
    <property type="entry name" value="COBRA-LIKE PROTEIN 7"/>
    <property type="match status" value="1"/>
</dbReference>
<dbReference type="Pfam" id="PF04833">
    <property type="entry name" value="COBRA"/>
    <property type="match status" value="1"/>
</dbReference>
<evidence type="ECO:0000259" key="10">
    <source>
        <dbReference type="Pfam" id="PF25079"/>
    </source>
</evidence>
<evidence type="ECO:0000256" key="8">
    <source>
        <dbReference type="ARBA" id="ARBA00023288"/>
    </source>
</evidence>
<keyword evidence="9" id="KW-1133">Transmembrane helix</keyword>
<keyword evidence="9" id="KW-0812">Transmembrane</keyword>
<dbReference type="GO" id="GO:0005886">
    <property type="term" value="C:plasma membrane"/>
    <property type="evidence" value="ECO:0007669"/>
    <property type="project" value="UniProtKB-SubCell"/>
</dbReference>
<reference evidence="11 12" key="1">
    <citation type="journal article" date="2018" name="Proc. Natl. Acad. Sci. U.S.A.">
        <title>Draft genome sequence of Camellia sinensis var. sinensis provides insights into the evolution of the tea genome and tea quality.</title>
        <authorList>
            <person name="Wei C."/>
            <person name="Yang H."/>
            <person name="Wang S."/>
            <person name="Zhao J."/>
            <person name="Liu C."/>
            <person name="Gao L."/>
            <person name="Xia E."/>
            <person name="Lu Y."/>
            <person name="Tai Y."/>
            <person name="She G."/>
            <person name="Sun J."/>
            <person name="Cao H."/>
            <person name="Tong W."/>
            <person name="Gao Q."/>
            <person name="Li Y."/>
            <person name="Deng W."/>
            <person name="Jiang X."/>
            <person name="Wang W."/>
            <person name="Chen Q."/>
            <person name="Zhang S."/>
            <person name="Li H."/>
            <person name="Wu J."/>
            <person name="Wang P."/>
            <person name="Li P."/>
            <person name="Shi C."/>
            <person name="Zheng F."/>
            <person name="Jian J."/>
            <person name="Huang B."/>
            <person name="Shan D."/>
            <person name="Shi M."/>
            <person name="Fang C."/>
            <person name="Yue Y."/>
            <person name="Li F."/>
            <person name="Li D."/>
            <person name="Wei S."/>
            <person name="Han B."/>
            <person name="Jiang C."/>
            <person name="Yin Y."/>
            <person name="Xia T."/>
            <person name="Zhang Z."/>
            <person name="Bennetzen J.L."/>
            <person name="Zhao S."/>
            <person name="Wan X."/>
        </authorList>
    </citation>
    <scope>NUCLEOTIDE SEQUENCE [LARGE SCALE GENOMIC DNA]</scope>
    <source>
        <strain evidence="12">cv. Shuchazao</strain>
        <tissue evidence="11">Leaf</tissue>
    </source>
</reference>
<accession>A0A4S4DQI8</accession>
<dbReference type="EMBL" id="SDRB02010684">
    <property type="protein sequence ID" value="THG04984.1"/>
    <property type="molecule type" value="Genomic_DNA"/>
</dbReference>
<feature type="transmembrane region" description="Helical" evidence="9">
    <location>
        <begin position="20"/>
        <end position="38"/>
    </location>
</feature>
<dbReference type="InterPro" id="IPR056900">
    <property type="entry name" value="COB_C"/>
</dbReference>
<keyword evidence="8" id="KW-0449">Lipoprotein</keyword>
<keyword evidence="12" id="KW-1185">Reference proteome</keyword>
<dbReference type="InterPro" id="IPR006918">
    <property type="entry name" value="COBRA_pln"/>
</dbReference>
<keyword evidence="5" id="KW-0732">Signal</keyword>
<sequence length="685" mass="75571">MEEIMEEKGFRSWRRSWRRGFRSCALFGLVCAMFDFGHERERVKMRGRGRAVEEKILPISSLSQPNETCNGILISYTYNSGYPLPPTLLPSDPTHQPYRFQSFLTVLNNALYELKSWRVFVGFQHREFLVSAPLAVLADGTSLPADVGNGSVFAGSSSPDLKSAAETAGDLNQMQVKIELVGTQFGIGAPDVPMPATLSLANDGFFCPAPTKNGNNELHLCCTQNSSYKSNFTANKDFQSRQNGDLIIMYDVIKSFDTNYWAQVTISNHNPLVRLDNWQLSWDWTRDEFIGSMKGGYPYLVDTADCVFGPQGQYYKGMDFSTALNCERRPTIIDLPLTKMNDPNLGFVPFCCRNGTILPPDMDSSKSKSVFLMQVYKMPPDLNISQLTPPQNWKINGTVDSDYQCGPPVMVSPSLFPNPSGIPSESAAVASWQVVCNITQSNLGKPKCCVSFSAFFNDSVVPCNTCACGCDNRPINSVCSETTPSLLLPSEALLVPFENRTKEAADRAKLKKQALPNPLPCGDNCGISINWHLLTDYSGGWTARITLFNWGETDFVDWFAAVQLDKATPGFEAMYSFNGSVLPNATNTIFLQGLPGLNYLLAEKDGHNPKKDPRVPGMQQSVISFTKKTTPGINVARGDGFPTKVYFNGEECSLPSILPGSSHKIGAHTSFRSILLALLVLLFVQ</sequence>
<organism evidence="11 12">
    <name type="scientific">Camellia sinensis var. sinensis</name>
    <name type="common">China tea</name>
    <dbReference type="NCBI Taxonomy" id="542762"/>
    <lineage>
        <taxon>Eukaryota</taxon>
        <taxon>Viridiplantae</taxon>
        <taxon>Streptophyta</taxon>
        <taxon>Embryophyta</taxon>
        <taxon>Tracheophyta</taxon>
        <taxon>Spermatophyta</taxon>
        <taxon>Magnoliopsida</taxon>
        <taxon>eudicotyledons</taxon>
        <taxon>Gunneridae</taxon>
        <taxon>Pentapetalae</taxon>
        <taxon>asterids</taxon>
        <taxon>Ericales</taxon>
        <taxon>Theaceae</taxon>
        <taxon>Camellia</taxon>
    </lineage>
</organism>
<dbReference type="Proteomes" id="UP000306102">
    <property type="component" value="Unassembled WGS sequence"/>
</dbReference>
<evidence type="ECO:0000256" key="7">
    <source>
        <dbReference type="ARBA" id="ARBA00023180"/>
    </source>
</evidence>
<dbReference type="Pfam" id="PF25079">
    <property type="entry name" value="COB_C"/>
    <property type="match status" value="1"/>
</dbReference>
<evidence type="ECO:0000256" key="2">
    <source>
        <dbReference type="ARBA" id="ARBA00005507"/>
    </source>
</evidence>
<protein>
    <recommendedName>
        <fullName evidence="10">COBRA C-terminal domain-containing protein</fullName>
    </recommendedName>
</protein>
<evidence type="ECO:0000256" key="1">
    <source>
        <dbReference type="ARBA" id="ARBA00004609"/>
    </source>
</evidence>
<comment type="subcellular location">
    <subcellularLocation>
        <location evidence="1">Cell membrane</location>
        <topology evidence="1">Lipid-anchor</topology>
        <topology evidence="1">GPI-anchor</topology>
    </subcellularLocation>
</comment>
<proteinExistence type="inferred from homology"/>
<name>A0A4S4DQI8_CAMSN</name>
<evidence type="ECO:0000313" key="12">
    <source>
        <dbReference type="Proteomes" id="UP000306102"/>
    </source>
</evidence>
<evidence type="ECO:0000313" key="11">
    <source>
        <dbReference type="EMBL" id="THG04984.1"/>
    </source>
</evidence>
<dbReference type="GO" id="GO:0098552">
    <property type="term" value="C:side of membrane"/>
    <property type="evidence" value="ECO:0007669"/>
    <property type="project" value="UniProtKB-KW"/>
</dbReference>
<dbReference type="STRING" id="542762.A0A4S4DQI8"/>
<evidence type="ECO:0000256" key="4">
    <source>
        <dbReference type="ARBA" id="ARBA00022622"/>
    </source>
</evidence>
<gene>
    <name evidence="11" type="ORF">TEA_018985</name>
</gene>
<evidence type="ECO:0000256" key="3">
    <source>
        <dbReference type="ARBA" id="ARBA00022475"/>
    </source>
</evidence>
<evidence type="ECO:0000256" key="5">
    <source>
        <dbReference type="ARBA" id="ARBA00022729"/>
    </source>
</evidence>